<reference evidence="1" key="2">
    <citation type="journal article" date="2022" name="New Phytol.">
        <title>Evolutionary transition to the ectomycorrhizal habit in the genomes of a hyperdiverse lineage of mushroom-forming fungi.</title>
        <authorList>
            <person name="Looney B."/>
            <person name="Miyauchi S."/>
            <person name="Morin E."/>
            <person name="Drula E."/>
            <person name="Courty P.E."/>
            <person name="Kohler A."/>
            <person name="Kuo A."/>
            <person name="LaButti K."/>
            <person name="Pangilinan J."/>
            <person name="Lipzen A."/>
            <person name="Riley R."/>
            <person name="Andreopoulos W."/>
            <person name="He G."/>
            <person name="Johnson J."/>
            <person name="Nolan M."/>
            <person name="Tritt A."/>
            <person name="Barry K.W."/>
            <person name="Grigoriev I.V."/>
            <person name="Nagy L.G."/>
            <person name="Hibbett D."/>
            <person name="Henrissat B."/>
            <person name="Matheny P.B."/>
            <person name="Labbe J."/>
            <person name="Martin F.M."/>
        </authorList>
    </citation>
    <scope>NUCLEOTIDE SEQUENCE</scope>
    <source>
        <strain evidence="1">HHB10654</strain>
    </source>
</reference>
<dbReference type="Proteomes" id="UP000814140">
    <property type="component" value="Unassembled WGS sequence"/>
</dbReference>
<reference evidence="1" key="1">
    <citation type="submission" date="2021-03" db="EMBL/GenBank/DDBJ databases">
        <authorList>
            <consortium name="DOE Joint Genome Institute"/>
            <person name="Ahrendt S."/>
            <person name="Looney B.P."/>
            <person name="Miyauchi S."/>
            <person name="Morin E."/>
            <person name="Drula E."/>
            <person name="Courty P.E."/>
            <person name="Chicoki N."/>
            <person name="Fauchery L."/>
            <person name="Kohler A."/>
            <person name="Kuo A."/>
            <person name="Labutti K."/>
            <person name="Pangilinan J."/>
            <person name="Lipzen A."/>
            <person name="Riley R."/>
            <person name="Andreopoulos W."/>
            <person name="He G."/>
            <person name="Johnson J."/>
            <person name="Barry K.W."/>
            <person name="Grigoriev I.V."/>
            <person name="Nagy L."/>
            <person name="Hibbett D."/>
            <person name="Henrissat B."/>
            <person name="Matheny P.B."/>
            <person name="Labbe J."/>
            <person name="Martin F."/>
        </authorList>
    </citation>
    <scope>NUCLEOTIDE SEQUENCE</scope>
    <source>
        <strain evidence="1">HHB10654</strain>
    </source>
</reference>
<comment type="caution">
    <text evidence="1">The sequence shown here is derived from an EMBL/GenBank/DDBJ whole genome shotgun (WGS) entry which is preliminary data.</text>
</comment>
<gene>
    <name evidence="1" type="ORF">BV25DRAFT_1813329</name>
</gene>
<name>A0ACB8SMF6_9AGAM</name>
<protein>
    <submittedName>
        <fullName evidence="1">Uncharacterized protein</fullName>
    </submittedName>
</protein>
<dbReference type="EMBL" id="MU277256">
    <property type="protein sequence ID" value="KAI0056886.1"/>
    <property type="molecule type" value="Genomic_DNA"/>
</dbReference>
<accession>A0ACB8SMF6</accession>
<keyword evidence="2" id="KW-1185">Reference proteome</keyword>
<proteinExistence type="predicted"/>
<evidence type="ECO:0000313" key="1">
    <source>
        <dbReference type="EMBL" id="KAI0056886.1"/>
    </source>
</evidence>
<evidence type="ECO:0000313" key="2">
    <source>
        <dbReference type="Proteomes" id="UP000814140"/>
    </source>
</evidence>
<sequence length="731" mass="80293">MPLFEDVKFYCAPSFPPERQAQIAVLLDANGATASPLDQATHIITNASEYEGYQNAKEGVAVVTDSWVDRSLILGKLQQPQYYSPDPAMLFSGVVASSTDIKSTDVEVLSAGITALGGQWKQGLTREVTHLFAACPGSDKYTTALHFQKDTRIKVLVPHWFDDSVRLGIRCLSTSAYEWPDPTALTSGRPPALDDDAARLQSKISGEKKSLFKAALMTTEQEAKLAHVEKRNVWEGRRLLLSSDLDLSDGRRLAVEAGILRSGGVVVEYNEDDEAVEMDVLICRYRSGDLYIQAMNERKLIGSLTWVFHVESTGSISPPSHQLLHYPIPKRPLEGFADHEITVTNYTGEAREYLKKLIVLMGATFTPSMSGKNTVLIAAYISGNKTTKAKNWSIPIVNHTWLEDCFVQWKNLTVGLEKYVVFPAGLDFSEHLVERGVPRAVIAEGLHELLAEIDLSKKSAFDGEGELPGGDGIAPQAPNARDADEGEEDNEIEIAPMDVDDFDDDDTSPLATAAPEDDGMELPGRGTGPPRSKREMPVEPEASDGEESALTKLGAKIAARPSDCTHLIVKSLGRTEKFLCAMAVAPHIVTEKWATASAAAQKFLPPEKYRVVDPENEKKFEFKLADALHRATQNKGRIFADMVFFVTPNVPVERKLLKNVVAAHGGQMRPQNPTVRALNGKSNYFVISCPEDASIWKPLADAGHPIYTKELLLNGALTQEIRWDDPSSRLS</sequence>
<organism evidence="1 2">
    <name type="scientific">Artomyces pyxidatus</name>
    <dbReference type="NCBI Taxonomy" id="48021"/>
    <lineage>
        <taxon>Eukaryota</taxon>
        <taxon>Fungi</taxon>
        <taxon>Dikarya</taxon>
        <taxon>Basidiomycota</taxon>
        <taxon>Agaricomycotina</taxon>
        <taxon>Agaricomycetes</taxon>
        <taxon>Russulales</taxon>
        <taxon>Auriscalpiaceae</taxon>
        <taxon>Artomyces</taxon>
    </lineage>
</organism>